<dbReference type="AlphaFoldDB" id="A0AAW2Z5Y8"/>
<dbReference type="GO" id="GO:0031124">
    <property type="term" value="P:mRNA 3'-end processing"/>
    <property type="evidence" value="ECO:0007669"/>
    <property type="project" value="UniProtKB-ARBA"/>
</dbReference>
<comment type="catalytic activity">
    <reaction evidence="8 9">
        <text>O-phospho-L-threonyl-[protein] + H2O = L-threonyl-[protein] + phosphate</text>
        <dbReference type="Rhea" id="RHEA:47004"/>
        <dbReference type="Rhea" id="RHEA-COMP:11060"/>
        <dbReference type="Rhea" id="RHEA-COMP:11605"/>
        <dbReference type="ChEBI" id="CHEBI:15377"/>
        <dbReference type="ChEBI" id="CHEBI:30013"/>
        <dbReference type="ChEBI" id="CHEBI:43474"/>
        <dbReference type="ChEBI" id="CHEBI:61977"/>
        <dbReference type="EC" id="3.1.3.16"/>
    </reaction>
</comment>
<evidence type="ECO:0000256" key="8">
    <source>
        <dbReference type="ARBA" id="ARBA00048336"/>
    </source>
</evidence>
<keyword evidence="6 9" id="KW-0539">Nucleus</keyword>
<feature type="non-terminal residue" evidence="10">
    <location>
        <position position="192"/>
    </location>
</feature>
<evidence type="ECO:0000256" key="5">
    <source>
        <dbReference type="ARBA" id="ARBA00022912"/>
    </source>
</evidence>
<evidence type="ECO:0000256" key="3">
    <source>
        <dbReference type="ARBA" id="ARBA00022664"/>
    </source>
</evidence>
<protein>
    <recommendedName>
        <fullName evidence="9">RNA polymerase II subunit A C-terminal domain phosphatase SSU72</fullName>
        <shortName evidence="9">CTD phosphatase SSU72</shortName>
        <ecNumber evidence="9">3.1.3.16</ecNumber>
    </recommendedName>
</protein>
<dbReference type="InterPro" id="IPR006811">
    <property type="entry name" value="RNA_pol_II_suA"/>
</dbReference>
<dbReference type="Pfam" id="PF04722">
    <property type="entry name" value="Ssu72"/>
    <property type="match status" value="1"/>
</dbReference>
<keyword evidence="3 9" id="KW-0507">mRNA processing</keyword>
<evidence type="ECO:0000256" key="4">
    <source>
        <dbReference type="ARBA" id="ARBA00022801"/>
    </source>
</evidence>
<dbReference type="FunFam" id="3.40.50.2300:FF:000039">
    <property type="entry name" value="RNA polymerase II subunit A C-terminal domain phosphatase"/>
    <property type="match status" value="1"/>
</dbReference>
<dbReference type="Proteomes" id="UP001431209">
    <property type="component" value="Unassembled WGS sequence"/>
</dbReference>
<proteinExistence type="inferred from homology"/>
<dbReference type="EC" id="3.1.3.16" evidence="9"/>
<keyword evidence="11" id="KW-1185">Reference proteome</keyword>
<evidence type="ECO:0000256" key="6">
    <source>
        <dbReference type="ARBA" id="ARBA00023242"/>
    </source>
</evidence>
<comment type="similarity">
    <text evidence="2 9">Belongs to the SSU72 phosphatase family.</text>
</comment>
<accession>A0AAW2Z5Y8</accession>
<gene>
    <name evidence="10" type="ORF">AKO1_004707</name>
</gene>
<evidence type="ECO:0000313" key="10">
    <source>
        <dbReference type="EMBL" id="KAL0484072.1"/>
    </source>
</evidence>
<dbReference type="GO" id="GO:0005634">
    <property type="term" value="C:nucleus"/>
    <property type="evidence" value="ECO:0007669"/>
    <property type="project" value="UniProtKB-SubCell"/>
</dbReference>
<comment type="function">
    <text evidence="9">Protein phosphatase that catalyzes the dephosphorylation of the C-terminal domain of RNA polymerase II. Plays a role in RNA processing and termination.</text>
</comment>
<evidence type="ECO:0000313" key="11">
    <source>
        <dbReference type="Proteomes" id="UP001431209"/>
    </source>
</evidence>
<dbReference type="Gene3D" id="3.40.50.2300">
    <property type="match status" value="2"/>
</dbReference>
<dbReference type="PANTHER" id="PTHR20383">
    <property type="entry name" value="RNA POLYMERASE II SUBUNIT A C-TERMINAL DOMAIN PHOSPHATASE"/>
    <property type="match status" value="1"/>
</dbReference>
<dbReference type="GO" id="GO:0008420">
    <property type="term" value="F:RNA polymerase II CTD heptapeptide repeat phosphatase activity"/>
    <property type="evidence" value="ECO:0007669"/>
    <property type="project" value="UniProtKB-ARBA"/>
</dbReference>
<evidence type="ECO:0000256" key="1">
    <source>
        <dbReference type="ARBA" id="ARBA00004123"/>
    </source>
</evidence>
<evidence type="ECO:0000256" key="9">
    <source>
        <dbReference type="RuleBase" id="RU369031"/>
    </source>
</evidence>
<evidence type="ECO:0000256" key="2">
    <source>
        <dbReference type="ARBA" id="ARBA00008978"/>
    </source>
</evidence>
<dbReference type="EMBL" id="JAOPGA020001019">
    <property type="protein sequence ID" value="KAL0484072.1"/>
    <property type="molecule type" value="Genomic_DNA"/>
</dbReference>
<keyword evidence="4 9" id="KW-0378">Hydrolase</keyword>
<comment type="catalytic activity">
    <reaction evidence="7 9">
        <text>O-phospho-L-seryl-[protein] + H2O = L-seryl-[protein] + phosphate</text>
        <dbReference type="Rhea" id="RHEA:20629"/>
        <dbReference type="Rhea" id="RHEA-COMP:9863"/>
        <dbReference type="Rhea" id="RHEA-COMP:11604"/>
        <dbReference type="ChEBI" id="CHEBI:15377"/>
        <dbReference type="ChEBI" id="CHEBI:29999"/>
        <dbReference type="ChEBI" id="CHEBI:43474"/>
        <dbReference type="ChEBI" id="CHEBI:83421"/>
        <dbReference type="EC" id="3.1.3.16"/>
    </reaction>
</comment>
<comment type="subcellular location">
    <subcellularLocation>
        <location evidence="1 9">Nucleus</location>
    </subcellularLocation>
</comment>
<name>A0AAW2Z5Y8_9EUKA</name>
<reference evidence="10 11" key="1">
    <citation type="submission" date="2024-03" db="EMBL/GenBank/DDBJ databases">
        <title>The Acrasis kona genome and developmental transcriptomes reveal deep origins of eukaryotic multicellular pathways.</title>
        <authorList>
            <person name="Sheikh S."/>
            <person name="Fu C.-J."/>
            <person name="Brown M.W."/>
            <person name="Baldauf S.L."/>
        </authorList>
    </citation>
    <scope>NUCLEOTIDE SEQUENCE [LARGE SCALE GENOMIC DNA]</scope>
    <source>
        <strain evidence="10 11">ATCC MYA-3509</strain>
    </source>
</reference>
<sequence>MTTDVEERVSFALVCASNQNRSMAAHHLFNNKGLKVKSYGTGSQVKLPGKSIREANIYDFGTKYIDMYNDLKAKDEKFYIQNGLLSMLERNLAIKEAPERWQKRADHHDVVFTFEDRVFDAVVDDLANSTAQYDKPVHVINMTVKDNHEEADKNAKLCIEFCTQIDQCPDWESEISEIVKKFEVKGGKRLLH</sequence>
<keyword evidence="5 9" id="KW-0904">Protein phosphatase</keyword>
<comment type="caution">
    <text evidence="10">The sequence shown here is derived from an EMBL/GenBank/DDBJ whole genome shotgun (WGS) entry which is preliminary data.</text>
</comment>
<organism evidence="10 11">
    <name type="scientific">Acrasis kona</name>
    <dbReference type="NCBI Taxonomy" id="1008807"/>
    <lineage>
        <taxon>Eukaryota</taxon>
        <taxon>Discoba</taxon>
        <taxon>Heterolobosea</taxon>
        <taxon>Tetramitia</taxon>
        <taxon>Eutetramitia</taxon>
        <taxon>Acrasidae</taxon>
        <taxon>Acrasis</taxon>
    </lineage>
</organism>
<evidence type="ECO:0000256" key="7">
    <source>
        <dbReference type="ARBA" id="ARBA00047761"/>
    </source>
</evidence>